<evidence type="ECO:0000313" key="2">
    <source>
        <dbReference type="Proteomes" id="UP000478571"/>
    </source>
</evidence>
<proteinExistence type="predicted"/>
<name>A0A6L8LRT2_9VIBR</name>
<dbReference type="PROSITE" id="PS51257">
    <property type="entry name" value="PROKAR_LIPOPROTEIN"/>
    <property type="match status" value="1"/>
</dbReference>
<dbReference type="EMBL" id="WWEU01000002">
    <property type="protein sequence ID" value="MYM58747.1"/>
    <property type="molecule type" value="Genomic_DNA"/>
</dbReference>
<reference evidence="1 2" key="1">
    <citation type="submission" date="2020-01" db="EMBL/GenBank/DDBJ databases">
        <title>Draft Genome Sequence of Vibrio sp. strain OCN044, Isolated from a Healthy Coral at Palmyra Atoll.</title>
        <authorList>
            <person name="Videau P."/>
            <person name="Loughran R."/>
            <person name="Esquivel A."/>
            <person name="Deadmond M."/>
            <person name="Paddock B.E."/>
            <person name="Saw J.H."/>
            <person name="Ushijima B."/>
        </authorList>
    </citation>
    <scope>NUCLEOTIDE SEQUENCE [LARGE SCALE GENOMIC DNA]</scope>
    <source>
        <strain evidence="1 2">OCN044</strain>
    </source>
</reference>
<evidence type="ECO:0000313" key="1">
    <source>
        <dbReference type="EMBL" id="MYM58747.1"/>
    </source>
</evidence>
<dbReference type="RefSeq" id="WP_160927916.1">
    <property type="nucleotide sequence ID" value="NZ_WWEU01000002.1"/>
</dbReference>
<sequence>MRILSVLLLCTLLGGCVNHHINQRPFLDNLEYTHVFGELTPDGQKVRLVYTPEGKANREVIVNIDEPVDSISMHFRLCESNGVYDGLTDDEQKHIQSQDVDCDSWLTLTPLNNNKYALSYELNILIGFNVEYSDAKHKFTPVMKKLAQYRVIYTPKSVAYPLQRYIDDIIVEETKVEFML</sequence>
<accession>A0A6L8LRT2</accession>
<dbReference type="Proteomes" id="UP000478571">
    <property type="component" value="Unassembled WGS sequence"/>
</dbReference>
<dbReference type="AlphaFoldDB" id="A0A6L8LRT2"/>
<keyword evidence="2" id="KW-1185">Reference proteome</keyword>
<comment type="caution">
    <text evidence="1">The sequence shown here is derived from an EMBL/GenBank/DDBJ whole genome shotgun (WGS) entry which is preliminary data.</text>
</comment>
<protein>
    <recommendedName>
        <fullName evidence="3">Lipoprotein</fullName>
    </recommendedName>
</protein>
<evidence type="ECO:0008006" key="3">
    <source>
        <dbReference type="Google" id="ProtNLM"/>
    </source>
</evidence>
<organism evidence="1 2">
    <name type="scientific">Vibrio tetraodonis subsp. pristinus</name>
    <dbReference type="NCBI Taxonomy" id="2695891"/>
    <lineage>
        <taxon>Bacteria</taxon>
        <taxon>Pseudomonadati</taxon>
        <taxon>Pseudomonadota</taxon>
        <taxon>Gammaproteobacteria</taxon>
        <taxon>Vibrionales</taxon>
        <taxon>Vibrionaceae</taxon>
        <taxon>Vibrio</taxon>
    </lineage>
</organism>
<gene>
    <name evidence="1" type="ORF">GTG28_05890</name>
</gene>